<dbReference type="AlphaFoldDB" id="B1ZZ04"/>
<dbReference type="EMBL" id="CP001032">
    <property type="protein sequence ID" value="ACB76327.1"/>
    <property type="molecule type" value="Genomic_DNA"/>
</dbReference>
<feature type="compositionally biased region" description="Polar residues" evidence="1">
    <location>
        <begin position="182"/>
        <end position="195"/>
    </location>
</feature>
<feature type="region of interest" description="Disordered" evidence="1">
    <location>
        <begin position="182"/>
        <end position="222"/>
    </location>
</feature>
<proteinExistence type="predicted"/>
<sequence>MKAAYLRYATYVLLLGAVYVATHPNTAVLPISLSPPPYAVQAERLLSSDRIAALSGPSLFQVSGGLPSGSGWQYREGPDFDVWGSTIGEGSARVSVGIYAGFNPNVRPPAERLAPGIVGGFPVLWWQHEDADYRTRWDAVIPCGREASSGYLHVWLLSFYPDKVRDAAETLKELTIARRATSLPNQVPEPTSGSVTPRAASSAEPTEARDARVAPPPAVAHR</sequence>
<gene>
    <name evidence="2" type="ordered locus">Oter_3047</name>
</gene>
<evidence type="ECO:0000313" key="3">
    <source>
        <dbReference type="Proteomes" id="UP000007013"/>
    </source>
</evidence>
<dbReference type="STRING" id="452637.Oter_3047"/>
<dbReference type="KEGG" id="ote:Oter_3047"/>
<keyword evidence="3" id="KW-1185">Reference proteome</keyword>
<evidence type="ECO:0000256" key="1">
    <source>
        <dbReference type="SAM" id="MobiDB-lite"/>
    </source>
</evidence>
<protein>
    <submittedName>
        <fullName evidence="2">Uncharacterized protein</fullName>
    </submittedName>
</protein>
<evidence type="ECO:0000313" key="2">
    <source>
        <dbReference type="EMBL" id="ACB76327.1"/>
    </source>
</evidence>
<name>B1ZZ04_OPITP</name>
<reference evidence="2 3" key="1">
    <citation type="journal article" date="2011" name="J. Bacteriol.">
        <title>Genome sequence of the verrucomicrobium Opitutus terrae PB90-1, an abundant inhabitant of rice paddy soil ecosystems.</title>
        <authorList>
            <person name="van Passel M.W."/>
            <person name="Kant R."/>
            <person name="Palva A."/>
            <person name="Copeland A."/>
            <person name="Lucas S."/>
            <person name="Lapidus A."/>
            <person name="Glavina del Rio T."/>
            <person name="Pitluck S."/>
            <person name="Goltsman E."/>
            <person name="Clum A."/>
            <person name="Sun H."/>
            <person name="Schmutz J."/>
            <person name="Larimer F.W."/>
            <person name="Land M.L."/>
            <person name="Hauser L."/>
            <person name="Kyrpides N."/>
            <person name="Mikhailova N."/>
            <person name="Richardson P.P."/>
            <person name="Janssen P.H."/>
            <person name="de Vos W.M."/>
            <person name="Smidt H."/>
        </authorList>
    </citation>
    <scope>NUCLEOTIDE SEQUENCE [LARGE SCALE GENOMIC DNA]</scope>
    <source>
        <strain evidence="3">DSM 11246 / JCM 15787 / PB90-1</strain>
    </source>
</reference>
<dbReference type="Proteomes" id="UP000007013">
    <property type="component" value="Chromosome"/>
</dbReference>
<dbReference type="HOGENOM" id="CLU_1244288_0_0_0"/>
<accession>B1ZZ04</accession>
<organism evidence="2 3">
    <name type="scientific">Opitutus terrae (strain DSM 11246 / JCM 15787 / PB90-1)</name>
    <dbReference type="NCBI Taxonomy" id="452637"/>
    <lineage>
        <taxon>Bacteria</taxon>
        <taxon>Pseudomonadati</taxon>
        <taxon>Verrucomicrobiota</taxon>
        <taxon>Opitutia</taxon>
        <taxon>Opitutales</taxon>
        <taxon>Opitutaceae</taxon>
        <taxon>Opitutus</taxon>
    </lineage>
</organism>